<feature type="transmembrane region" description="Helical" evidence="2">
    <location>
        <begin position="107"/>
        <end position="128"/>
    </location>
</feature>
<dbReference type="RefSeq" id="WP_184293035.1">
    <property type="nucleotide sequence ID" value="NZ_JACHJO010000011.1"/>
</dbReference>
<dbReference type="Proteomes" id="UP000536604">
    <property type="component" value="Unassembled WGS sequence"/>
</dbReference>
<organism evidence="3 4">
    <name type="scientific">Nocardiopsis algeriensis</name>
    <dbReference type="NCBI Taxonomy" id="1478215"/>
    <lineage>
        <taxon>Bacteria</taxon>
        <taxon>Bacillati</taxon>
        <taxon>Actinomycetota</taxon>
        <taxon>Actinomycetes</taxon>
        <taxon>Streptosporangiales</taxon>
        <taxon>Nocardiopsidaceae</taxon>
        <taxon>Nocardiopsis</taxon>
    </lineage>
</organism>
<accession>A0A841IRS1</accession>
<keyword evidence="2" id="KW-0812">Transmembrane</keyword>
<gene>
    <name evidence="3" type="ORF">FHS13_003553</name>
</gene>
<feature type="region of interest" description="Disordered" evidence="1">
    <location>
        <begin position="1"/>
        <end position="33"/>
    </location>
</feature>
<evidence type="ECO:0000256" key="1">
    <source>
        <dbReference type="SAM" id="MobiDB-lite"/>
    </source>
</evidence>
<dbReference type="EMBL" id="JACHJO010000011">
    <property type="protein sequence ID" value="MBB6121579.1"/>
    <property type="molecule type" value="Genomic_DNA"/>
</dbReference>
<feature type="compositionally biased region" description="Basic residues" evidence="1">
    <location>
        <begin position="9"/>
        <end position="20"/>
    </location>
</feature>
<evidence type="ECO:0000313" key="4">
    <source>
        <dbReference type="Proteomes" id="UP000536604"/>
    </source>
</evidence>
<keyword evidence="2" id="KW-0472">Membrane</keyword>
<keyword evidence="2" id="KW-1133">Transmembrane helix</keyword>
<reference evidence="3 4" key="1">
    <citation type="submission" date="2020-08" db="EMBL/GenBank/DDBJ databases">
        <title>Genomic Encyclopedia of Type Strains, Phase III (KMG-III): the genomes of soil and plant-associated and newly described type strains.</title>
        <authorList>
            <person name="Whitman W."/>
        </authorList>
    </citation>
    <scope>NUCLEOTIDE SEQUENCE [LARGE SCALE GENOMIC DNA]</scope>
    <source>
        <strain evidence="3 4">CECT 8712</strain>
    </source>
</reference>
<comment type="caution">
    <text evidence="3">The sequence shown here is derived from an EMBL/GenBank/DDBJ whole genome shotgun (WGS) entry which is preliminary data.</text>
</comment>
<proteinExistence type="predicted"/>
<name>A0A841IRS1_9ACTN</name>
<keyword evidence="4" id="KW-1185">Reference proteome</keyword>
<protein>
    <submittedName>
        <fullName evidence="3">Uncharacterized protein</fullName>
    </submittedName>
</protein>
<evidence type="ECO:0000313" key="3">
    <source>
        <dbReference type="EMBL" id="MBB6121579.1"/>
    </source>
</evidence>
<dbReference type="AlphaFoldDB" id="A0A841IRS1"/>
<feature type="transmembrane region" description="Helical" evidence="2">
    <location>
        <begin position="63"/>
        <end position="87"/>
    </location>
</feature>
<evidence type="ECO:0000256" key="2">
    <source>
        <dbReference type="SAM" id="Phobius"/>
    </source>
</evidence>
<sequence>MSTTGTGAKGKRKPRARKSAAQRAAEAKQADIGGSAPSLGTRIRARVGDSGARSVLVAVRAGLAIASGLAGYVLAMFAAVTVVPNLFVVVSTGTGVGPTSPLELQLMHWLAPSLFLIGLVFVLVLVAVRSLWSAQRRLGDKARSALLGDEADPAPATDGAGS</sequence>